<evidence type="ECO:0000256" key="2">
    <source>
        <dbReference type="ARBA" id="ARBA00004286"/>
    </source>
</evidence>
<feature type="domain" description="RRM" evidence="13">
    <location>
        <begin position="149"/>
        <end position="219"/>
    </location>
</feature>
<keyword evidence="9" id="KW-0804">Transcription</keyword>
<dbReference type="PANTHER" id="PTHR17250:SF0">
    <property type="entry name" value="NEGATIVE ELONGATION FACTOR E"/>
    <property type="match status" value="1"/>
</dbReference>
<keyword evidence="14" id="KW-0251">Elongation factor</keyword>
<dbReference type="SUPFAM" id="SSF54928">
    <property type="entry name" value="RNA-binding domain, RBD"/>
    <property type="match status" value="1"/>
</dbReference>
<evidence type="ECO:0000256" key="8">
    <source>
        <dbReference type="ARBA" id="ARBA00023015"/>
    </source>
</evidence>
<reference evidence="16" key="3">
    <citation type="submission" date="2014-09" db="EMBL/GenBank/DDBJ databases">
        <authorList>
            <person name="Magalhaes I.L.F."/>
            <person name="Oliveira U."/>
            <person name="Santos F.R."/>
            <person name="Vidigal T.H.D.A."/>
            <person name="Brescovit A.D."/>
            <person name="Santos A.J."/>
        </authorList>
    </citation>
    <scope>NUCLEOTIDE SEQUENCE</scope>
</reference>
<evidence type="ECO:0000313" key="16">
    <source>
        <dbReference type="EMBL" id="JAG63977.1"/>
    </source>
</evidence>
<evidence type="ECO:0000256" key="1">
    <source>
        <dbReference type="ARBA" id="ARBA00004123"/>
    </source>
</evidence>
<reference evidence="14" key="2">
    <citation type="submission" date="2014-07" db="EMBL/GenBank/DDBJ databases">
        <authorList>
            <person name="Hull J."/>
        </authorList>
    </citation>
    <scope>NUCLEOTIDE SEQUENCE</scope>
</reference>
<keyword evidence="5" id="KW-0158">Chromosome</keyword>
<dbReference type="GO" id="GO:0003746">
    <property type="term" value="F:translation elongation factor activity"/>
    <property type="evidence" value="ECO:0007669"/>
    <property type="project" value="UniProtKB-KW"/>
</dbReference>
<accession>A0A0A9WDN0</accession>
<evidence type="ECO:0000256" key="10">
    <source>
        <dbReference type="ARBA" id="ARBA00023242"/>
    </source>
</evidence>
<dbReference type="Gene3D" id="3.30.70.330">
    <property type="match status" value="1"/>
</dbReference>
<dbReference type="EMBL" id="GBHO01037699">
    <property type="protein sequence ID" value="JAG05905.1"/>
    <property type="molecule type" value="Transcribed_RNA"/>
</dbReference>
<dbReference type="EMBL" id="GBRD01001844">
    <property type="protein sequence ID" value="JAG63977.1"/>
    <property type="molecule type" value="Transcribed_RNA"/>
</dbReference>
<protein>
    <recommendedName>
        <fullName evidence="4">Negative elongation factor E</fullName>
    </recommendedName>
</protein>
<keyword evidence="6" id="KW-0678">Repressor</keyword>
<dbReference type="GO" id="GO:0034244">
    <property type="term" value="P:negative regulation of transcription elongation by RNA polymerase II"/>
    <property type="evidence" value="ECO:0007669"/>
    <property type="project" value="TreeGrafter"/>
</dbReference>
<evidence type="ECO:0000313" key="14">
    <source>
        <dbReference type="EMBL" id="JAG05904.1"/>
    </source>
</evidence>
<dbReference type="SMART" id="SM00360">
    <property type="entry name" value="RRM"/>
    <property type="match status" value="1"/>
</dbReference>
<comment type="similarity">
    <text evidence="3">Belongs to the RRM NELF-E family.</text>
</comment>
<dbReference type="GO" id="GO:0005694">
    <property type="term" value="C:chromosome"/>
    <property type="evidence" value="ECO:0007669"/>
    <property type="project" value="UniProtKB-SubCell"/>
</dbReference>
<reference evidence="17" key="4">
    <citation type="journal article" date="2016" name="Gigascience">
        <title>De novo construction of an expanded transcriptome assembly for the western tarnished plant bug, Lygus hesperus.</title>
        <authorList>
            <person name="Tassone E.E."/>
            <person name="Geib S.M."/>
            <person name="Hall B."/>
            <person name="Fabrick J.A."/>
            <person name="Brent C.S."/>
            <person name="Hull J.J."/>
        </authorList>
    </citation>
    <scope>NUCLEOTIDE SEQUENCE</scope>
</reference>
<evidence type="ECO:0000313" key="15">
    <source>
        <dbReference type="EMBL" id="JAG05905.1"/>
    </source>
</evidence>
<evidence type="ECO:0000259" key="13">
    <source>
        <dbReference type="PROSITE" id="PS50102"/>
    </source>
</evidence>
<feature type="compositionally biased region" description="Basic and acidic residues" evidence="12">
    <location>
        <begin position="37"/>
        <end position="56"/>
    </location>
</feature>
<evidence type="ECO:0000256" key="9">
    <source>
        <dbReference type="ARBA" id="ARBA00023163"/>
    </source>
</evidence>
<dbReference type="AlphaFoldDB" id="A0A0A9WDN0"/>
<keyword evidence="14" id="KW-0648">Protein biosynthesis</keyword>
<evidence type="ECO:0000256" key="12">
    <source>
        <dbReference type="SAM" id="MobiDB-lite"/>
    </source>
</evidence>
<proteinExistence type="inferred from homology"/>
<evidence type="ECO:0000256" key="3">
    <source>
        <dbReference type="ARBA" id="ARBA00006120"/>
    </source>
</evidence>
<evidence type="ECO:0000256" key="6">
    <source>
        <dbReference type="ARBA" id="ARBA00022491"/>
    </source>
</evidence>
<keyword evidence="8" id="KW-0805">Transcription regulation</keyword>
<dbReference type="InterPro" id="IPR012677">
    <property type="entry name" value="Nucleotide-bd_a/b_plait_sf"/>
</dbReference>
<feature type="region of interest" description="Disordered" evidence="12">
    <location>
        <begin position="28"/>
        <end position="56"/>
    </location>
</feature>
<keyword evidence="10" id="KW-0539">Nucleus</keyword>
<evidence type="ECO:0000313" key="18">
    <source>
        <dbReference type="EMBL" id="JAQ09961.1"/>
    </source>
</evidence>
<evidence type="ECO:0000256" key="7">
    <source>
        <dbReference type="ARBA" id="ARBA00022884"/>
    </source>
</evidence>
<dbReference type="GO" id="GO:0003723">
    <property type="term" value="F:RNA binding"/>
    <property type="evidence" value="ECO:0007669"/>
    <property type="project" value="UniProtKB-UniRule"/>
</dbReference>
<evidence type="ECO:0000256" key="4">
    <source>
        <dbReference type="ARBA" id="ARBA00014464"/>
    </source>
</evidence>
<evidence type="ECO:0000256" key="11">
    <source>
        <dbReference type="PROSITE-ProRule" id="PRU00176"/>
    </source>
</evidence>
<reference evidence="14" key="1">
    <citation type="journal article" date="2014" name="PLoS ONE">
        <title>Transcriptome-Based Identification of ABC Transporters in the Western Tarnished Plant Bug Lygus hesperus.</title>
        <authorList>
            <person name="Hull J.J."/>
            <person name="Chaney K."/>
            <person name="Geib S.M."/>
            <person name="Fabrick J.A."/>
            <person name="Brent C.S."/>
            <person name="Walsh D."/>
            <person name="Lavine L.C."/>
        </authorList>
    </citation>
    <scope>NUCLEOTIDE SEQUENCE</scope>
</reference>
<evidence type="ECO:0000313" key="17">
    <source>
        <dbReference type="EMBL" id="JAQ08816.1"/>
    </source>
</evidence>
<comment type="subcellular location">
    <subcellularLocation>
        <location evidence="2">Chromosome</location>
    </subcellularLocation>
    <subcellularLocation>
        <location evidence="1">Nucleus</location>
    </subcellularLocation>
</comment>
<dbReference type="InterPro" id="IPR035979">
    <property type="entry name" value="RBD_domain_sf"/>
</dbReference>
<dbReference type="Pfam" id="PF00076">
    <property type="entry name" value="RRM_1"/>
    <property type="match status" value="1"/>
</dbReference>
<dbReference type="EMBL" id="GBHO01037700">
    <property type="protein sequence ID" value="JAG05904.1"/>
    <property type="molecule type" value="Transcribed_RNA"/>
</dbReference>
<dbReference type="PROSITE" id="PS50102">
    <property type="entry name" value="RRM"/>
    <property type="match status" value="1"/>
</dbReference>
<organism evidence="14">
    <name type="scientific">Lygus hesperus</name>
    <name type="common">Western plant bug</name>
    <dbReference type="NCBI Taxonomy" id="30085"/>
    <lineage>
        <taxon>Eukaryota</taxon>
        <taxon>Metazoa</taxon>
        <taxon>Ecdysozoa</taxon>
        <taxon>Arthropoda</taxon>
        <taxon>Hexapoda</taxon>
        <taxon>Insecta</taxon>
        <taxon>Pterygota</taxon>
        <taxon>Neoptera</taxon>
        <taxon>Paraneoptera</taxon>
        <taxon>Hemiptera</taxon>
        <taxon>Heteroptera</taxon>
        <taxon>Panheteroptera</taxon>
        <taxon>Cimicomorpha</taxon>
        <taxon>Miridae</taxon>
        <taxon>Mirini</taxon>
        <taxon>Lygus</taxon>
    </lineage>
</organism>
<dbReference type="InterPro" id="IPR000504">
    <property type="entry name" value="RRM_dom"/>
</dbReference>
<keyword evidence="7 11" id="KW-0694">RNA-binding</keyword>
<gene>
    <name evidence="14" type="primary">Nelf-E_1</name>
    <name evidence="15" type="synonym">Nelf-E_0</name>
    <name evidence="14" type="ORF">CM83_39967</name>
    <name evidence="15" type="ORF">CM83_39969</name>
    <name evidence="17" type="ORF">g.53629</name>
    <name evidence="18" type="ORF">g.53632</name>
</gene>
<evidence type="ECO:0000256" key="5">
    <source>
        <dbReference type="ARBA" id="ARBA00022454"/>
    </source>
</evidence>
<name>A0A0A9WDN0_LYGHE</name>
<dbReference type="EMBL" id="GDHC01009813">
    <property type="protein sequence ID" value="JAQ08816.1"/>
    <property type="molecule type" value="Transcribed_RNA"/>
</dbReference>
<dbReference type="GO" id="GO:0032021">
    <property type="term" value="C:NELF complex"/>
    <property type="evidence" value="ECO:0007669"/>
    <property type="project" value="InterPro"/>
</dbReference>
<dbReference type="PANTHER" id="PTHR17250">
    <property type="entry name" value="NEGATIVE ELONGATION FACTOR E"/>
    <property type="match status" value="1"/>
</dbReference>
<sequence length="262" mass="29973">MVYLHLPPNFSDEEIMLQNKYEKLKRKKKALQSLKAPRQEPERTAPVKRPQIEGRDAREYAKKLIRSGAIPAIKKAPKREEMSGFKRPRGLERRLERNTVSGYQPFSGNNDQEPIKPKPKPLYDMLAKMDEEHQPVSVKEKTQEKTVGNTVCVQGNNINELMLRKTFADLGNIVNITMESEKGRGFVTFEDLQSAAAAISNFNGTVVGSSELSVAYSRRQPQYNLNMDLTKNSKMWSSEAHRTGDKRGNQDREIVQYENLFD</sequence>
<dbReference type="EMBL" id="GDHC01008668">
    <property type="protein sequence ID" value="JAQ09961.1"/>
    <property type="molecule type" value="Transcribed_RNA"/>
</dbReference>
<dbReference type="InterPro" id="IPR033102">
    <property type="entry name" value="NELFE"/>
</dbReference>